<dbReference type="SUPFAM" id="SSF53474">
    <property type="entry name" value="alpha/beta-Hydrolases"/>
    <property type="match status" value="1"/>
</dbReference>
<evidence type="ECO:0000313" key="6">
    <source>
        <dbReference type="EMBL" id="NEK24626.1"/>
    </source>
</evidence>
<dbReference type="PIRSF" id="PIRSF001112">
    <property type="entry name" value="Epoxide_hydrolase"/>
    <property type="match status" value="1"/>
</dbReference>
<dbReference type="InterPro" id="IPR016292">
    <property type="entry name" value="Epoxide_hydrolase"/>
</dbReference>
<dbReference type="InterPro" id="IPR000639">
    <property type="entry name" value="Epox_hydrolase-like"/>
</dbReference>
<gene>
    <name evidence="6" type="ORF">GV827_19795</name>
</gene>
<evidence type="ECO:0000259" key="5">
    <source>
        <dbReference type="Pfam" id="PF06441"/>
    </source>
</evidence>
<comment type="similarity">
    <text evidence="1">Belongs to the peptidase S33 family.</text>
</comment>
<dbReference type="PANTHER" id="PTHR21661:SF35">
    <property type="entry name" value="EPOXIDE HYDROLASE"/>
    <property type="match status" value="1"/>
</dbReference>
<accession>A0A6P0CHP8</accession>
<dbReference type="GO" id="GO:0097176">
    <property type="term" value="P:epoxide metabolic process"/>
    <property type="evidence" value="ECO:0007669"/>
    <property type="project" value="TreeGrafter"/>
</dbReference>
<name>A0A6P0CHP8_9RHOB</name>
<dbReference type="Gene3D" id="3.40.50.1820">
    <property type="entry name" value="alpha/beta hydrolase"/>
    <property type="match status" value="1"/>
</dbReference>
<dbReference type="Pfam" id="PF06441">
    <property type="entry name" value="EHN"/>
    <property type="match status" value="1"/>
</dbReference>
<evidence type="ECO:0000256" key="3">
    <source>
        <dbReference type="ARBA" id="ARBA00022801"/>
    </source>
</evidence>
<keyword evidence="7" id="KW-1185">Reference proteome</keyword>
<protein>
    <submittedName>
        <fullName evidence="6">Alpha/beta fold hydrolase</fullName>
    </submittedName>
</protein>
<organism evidence="6 7">
    <name type="scientific">Sulfitobacter sediminilitoris</name>
    <dbReference type="NCBI Taxonomy" id="2698830"/>
    <lineage>
        <taxon>Bacteria</taxon>
        <taxon>Pseudomonadati</taxon>
        <taxon>Pseudomonadota</taxon>
        <taxon>Alphaproteobacteria</taxon>
        <taxon>Rhodobacterales</taxon>
        <taxon>Roseobacteraceae</taxon>
        <taxon>Sulfitobacter</taxon>
    </lineage>
</organism>
<feature type="active site" description="Nucleophile" evidence="4">
    <location>
        <position position="178"/>
    </location>
</feature>
<proteinExistence type="inferred from homology"/>
<keyword evidence="2" id="KW-0058">Aromatic hydrocarbons catabolism</keyword>
<dbReference type="RefSeq" id="WP_164355547.1">
    <property type="nucleotide sequence ID" value="NZ_JAABNT010000018.1"/>
</dbReference>
<comment type="caution">
    <text evidence="6">The sequence shown here is derived from an EMBL/GenBank/DDBJ whole genome shotgun (WGS) entry which is preliminary data.</text>
</comment>
<sequence length="381" mass="42922">MTAPAPFQIHATDAQLEDLRARLHNTRWPEREVVDDWSQGTPLSYVQEVSTYWADQYDWRSREAALNRLTQWRGEAEGFGLHFVHMRSPHENALPLLLSHGWPGSIVEFAKAIPSLLDPVAYGGKAEDAFHIVAPSLPGFGFSDKPKTPGTGVHRIATLFDSLMRGLGYDRYVAQGGDWGSVITTCIGAQNLGACSAIHVNMPIGRPTADDMNSSDPDARAGLAALQAYQDWDSGYSKQQATRPQTIGYGLADSPTGQAAWILEKFWRWTDCDGHPEYALTRDEMLDNIMLYWLPNTATSSARIYWESFGKPLLKETGPVKLPTGCSLFPKEIFRPPRQWAEREYANITYWNKLDKGGHFAAFEQPETFVDELRCFFREFR</sequence>
<dbReference type="GO" id="GO:0004301">
    <property type="term" value="F:epoxide hydrolase activity"/>
    <property type="evidence" value="ECO:0007669"/>
    <property type="project" value="TreeGrafter"/>
</dbReference>
<evidence type="ECO:0000256" key="4">
    <source>
        <dbReference type="PIRSR" id="PIRSR001112-1"/>
    </source>
</evidence>
<feature type="domain" description="Epoxide hydrolase N-terminal" evidence="5">
    <location>
        <begin position="5"/>
        <end position="109"/>
    </location>
</feature>
<dbReference type="AlphaFoldDB" id="A0A6P0CHP8"/>
<dbReference type="Proteomes" id="UP000468591">
    <property type="component" value="Unassembled WGS sequence"/>
</dbReference>
<evidence type="ECO:0000256" key="1">
    <source>
        <dbReference type="ARBA" id="ARBA00010088"/>
    </source>
</evidence>
<evidence type="ECO:0000313" key="7">
    <source>
        <dbReference type="Proteomes" id="UP000468591"/>
    </source>
</evidence>
<dbReference type="EMBL" id="JAABNT010000018">
    <property type="protein sequence ID" value="NEK24626.1"/>
    <property type="molecule type" value="Genomic_DNA"/>
</dbReference>
<dbReference type="InterPro" id="IPR029058">
    <property type="entry name" value="AB_hydrolase_fold"/>
</dbReference>
<feature type="active site" description="Proton donor" evidence="4">
    <location>
        <position position="305"/>
    </location>
</feature>
<dbReference type="PRINTS" id="PR00412">
    <property type="entry name" value="EPOXHYDRLASE"/>
</dbReference>
<feature type="active site" description="Proton acceptor" evidence="4">
    <location>
        <position position="359"/>
    </location>
</feature>
<evidence type="ECO:0000256" key="2">
    <source>
        <dbReference type="ARBA" id="ARBA00022797"/>
    </source>
</evidence>
<keyword evidence="3 6" id="KW-0378">Hydrolase</keyword>
<dbReference type="PANTHER" id="PTHR21661">
    <property type="entry name" value="EPOXIDE HYDROLASE 1-RELATED"/>
    <property type="match status" value="1"/>
</dbReference>
<dbReference type="InterPro" id="IPR010497">
    <property type="entry name" value="Epoxide_hydro_N"/>
</dbReference>
<reference evidence="6 7" key="1">
    <citation type="submission" date="2020-01" db="EMBL/GenBank/DDBJ databases">
        <title>Sulfitobacter sediminilitoris sp. nov., isolated from a tidal flat.</title>
        <authorList>
            <person name="Park S."/>
            <person name="Yoon J.-H."/>
        </authorList>
    </citation>
    <scope>NUCLEOTIDE SEQUENCE [LARGE SCALE GENOMIC DNA]</scope>
    <source>
        <strain evidence="6 7">JBTF-M27</strain>
    </source>
</reference>